<evidence type="ECO:0000313" key="2">
    <source>
        <dbReference type="WBParaSite" id="RSKR_0000859950.1"/>
    </source>
</evidence>
<proteinExistence type="predicted"/>
<evidence type="ECO:0000313" key="1">
    <source>
        <dbReference type="Proteomes" id="UP000095286"/>
    </source>
</evidence>
<accession>A0AC35U6M3</accession>
<organism evidence="1 2">
    <name type="scientific">Rhabditophanes sp. KR3021</name>
    <dbReference type="NCBI Taxonomy" id="114890"/>
    <lineage>
        <taxon>Eukaryota</taxon>
        <taxon>Metazoa</taxon>
        <taxon>Ecdysozoa</taxon>
        <taxon>Nematoda</taxon>
        <taxon>Chromadorea</taxon>
        <taxon>Rhabditida</taxon>
        <taxon>Tylenchina</taxon>
        <taxon>Panagrolaimomorpha</taxon>
        <taxon>Strongyloidoidea</taxon>
        <taxon>Alloionematidae</taxon>
        <taxon>Rhabditophanes</taxon>
    </lineage>
</organism>
<sequence length="118" mass="13358">MEMNENNINSVASVEESNLVEHTISIEVEQIGHNNNSTEVVNGPAVNEVKETMVLGFLKTYNGKQLILFCIYRNGDGINRLRHEDPVGSKASFENLKPRGFQLHKQITAQESRTWLFV</sequence>
<protein>
    <submittedName>
        <fullName evidence="2">TDP43_N domain-containing protein</fullName>
    </submittedName>
</protein>
<reference evidence="2" key="1">
    <citation type="submission" date="2016-11" db="UniProtKB">
        <authorList>
            <consortium name="WormBaseParasite"/>
        </authorList>
    </citation>
    <scope>IDENTIFICATION</scope>
    <source>
        <strain evidence="2">KR3021</strain>
    </source>
</reference>
<dbReference type="WBParaSite" id="RSKR_0000859950.1">
    <property type="protein sequence ID" value="RSKR_0000859950.1"/>
    <property type="gene ID" value="RSKR_0000859950"/>
</dbReference>
<name>A0AC35U6M3_9BILA</name>
<dbReference type="Proteomes" id="UP000095286">
    <property type="component" value="Unplaced"/>
</dbReference>